<evidence type="ECO:0000313" key="5">
    <source>
        <dbReference type="Proteomes" id="UP000242146"/>
    </source>
</evidence>
<feature type="domain" description="AB hydrolase-1" evidence="3">
    <location>
        <begin position="66"/>
        <end position="228"/>
    </location>
</feature>
<dbReference type="OrthoDB" id="1898734at2759"/>
<dbReference type="SUPFAM" id="SSF53474">
    <property type="entry name" value="alpha/beta-Hydrolases"/>
    <property type="match status" value="1"/>
</dbReference>
<dbReference type="PANTHER" id="PTHR43248">
    <property type="entry name" value="2-SUCCINYL-6-HYDROXY-2,4-CYCLOHEXADIENE-1-CARBOXYLATE SYNTHASE"/>
    <property type="match status" value="1"/>
</dbReference>
<dbReference type="EMBL" id="MCGT01000037">
    <property type="protein sequence ID" value="ORX46569.1"/>
    <property type="molecule type" value="Genomic_DNA"/>
</dbReference>
<dbReference type="GO" id="GO:0008233">
    <property type="term" value="F:peptidase activity"/>
    <property type="evidence" value="ECO:0007669"/>
    <property type="project" value="InterPro"/>
</dbReference>
<dbReference type="Pfam" id="PF00561">
    <property type="entry name" value="Abhydrolase_1"/>
    <property type="match status" value="1"/>
</dbReference>
<dbReference type="InterPro" id="IPR051601">
    <property type="entry name" value="Serine_prot/Carboxylest_S33"/>
</dbReference>
<dbReference type="PRINTS" id="PR00793">
    <property type="entry name" value="PROAMNOPTASE"/>
</dbReference>
<protein>
    <submittedName>
        <fullName evidence="4">Alpha/beta-hydrolase</fullName>
    </submittedName>
</protein>
<organism evidence="4 5">
    <name type="scientific">Hesseltinella vesiculosa</name>
    <dbReference type="NCBI Taxonomy" id="101127"/>
    <lineage>
        <taxon>Eukaryota</taxon>
        <taxon>Fungi</taxon>
        <taxon>Fungi incertae sedis</taxon>
        <taxon>Mucoromycota</taxon>
        <taxon>Mucoromycotina</taxon>
        <taxon>Mucoromycetes</taxon>
        <taxon>Mucorales</taxon>
        <taxon>Cunninghamellaceae</taxon>
        <taxon>Hesseltinella</taxon>
    </lineage>
</organism>
<sequence length="441" mass="50380">MQIRSEQHPLDDPTVESYVIPGAKVFDRYFTVPLDHDQPNSHSTIQIFVRHLVPITKQDQQKTLPFLIYLQGGPGFEVTMPSNATSGWIKVAFDQGYQVLLLDQRGTGLSSAISALSLAHLDSDQAKAEYLTHFRADSIVKDCEWIRKTLTKDRLVSHESRISLLGQSFGGFSIVTYLSLFPESIHKAYITGGVPPLVDHPDPVYRALYPRMLKKNKLYYQKFPQDVAHVRQIVSHLSSNTVPLPNGGVLTPRRFLQLGLMFGMSGGYDSLHETVTLCVNDLKLHKSLTYRTLNHIQHSQSFDTNVLYCILHEAIYCQNHQASRWAADRVLNDEFAEEFEWRIDKLRDNQPIHFTGETVYPFMLEDYAELRPLANVAHLLAEHPWSQLYDVSVLNGLDTASMELAGVSYFDDMYVDRDLSERTAQEITGFKQWFTNEYAHK</sequence>
<reference evidence="4 5" key="1">
    <citation type="submission" date="2016-07" db="EMBL/GenBank/DDBJ databases">
        <title>Pervasive Adenine N6-methylation of Active Genes in Fungi.</title>
        <authorList>
            <consortium name="DOE Joint Genome Institute"/>
            <person name="Mondo S.J."/>
            <person name="Dannebaum R.O."/>
            <person name="Kuo R.C."/>
            <person name="Labutti K."/>
            <person name="Haridas S."/>
            <person name="Kuo A."/>
            <person name="Salamov A."/>
            <person name="Ahrendt S.R."/>
            <person name="Lipzen A."/>
            <person name="Sullivan W."/>
            <person name="Andreopoulos W.B."/>
            <person name="Clum A."/>
            <person name="Lindquist E."/>
            <person name="Daum C."/>
            <person name="Ramamoorthy G.K."/>
            <person name="Gryganskyi A."/>
            <person name="Culley D."/>
            <person name="Magnuson J.K."/>
            <person name="James T.Y."/>
            <person name="O'Malley M.A."/>
            <person name="Stajich J.E."/>
            <person name="Spatafora J.W."/>
            <person name="Visel A."/>
            <person name="Grigoriev I.V."/>
        </authorList>
    </citation>
    <scope>NUCLEOTIDE SEQUENCE [LARGE SCALE GENOMIC DNA]</scope>
    <source>
        <strain evidence="4 5">NRRL 3301</strain>
    </source>
</reference>
<dbReference type="AlphaFoldDB" id="A0A1X2G6Y6"/>
<gene>
    <name evidence="4" type="ORF">DM01DRAFT_254449</name>
</gene>
<evidence type="ECO:0000313" key="4">
    <source>
        <dbReference type="EMBL" id="ORX46569.1"/>
    </source>
</evidence>
<evidence type="ECO:0000256" key="2">
    <source>
        <dbReference type="ARBA" id="ARBA00022801"/>
    </source>
</evidence>
<comment type="similarity">
    <text evidence="1">Belongs to the peptidase S33 family.</text>
</comment>
<keyword evidence="2 4" id="KW-0378">Hydrolase</keyword>
<evidence type="ECO:0000259" key="3">
    <source>
        <dbReference type="Pfam" id="PF00561"/>
    </source>
</evidence>
<keyword evidence="5" id="KW-1185">Reference proteome</keyword>
<dbReference type="PANTHER" id="PTHR43248:SF2">
    <property type="entry name" value="PROLYL AMINOPEPTIDASE"/>
    <property type="match status" value="1"/>
</dbReference>
<dbReference type="Gene3D" id="3.40.50.1820">
    <property type="entry name" value="alpha/beta hydrolase"/>
    <property type="match status" value="1"/>
</dbReference>
<proteinExistence type="inferred from homology"/>
<dbReference type="Proteomes" id="UP000242146">
    <property type="component" value="Unassembled WGS sequence"/>
</dbReference>
<dbReference type="InterPro" id="IPR002410">
    <property type="entry name" value="Peptidase_S33"/>
</dbReference>
<evidence type="ECO:0000256" key="1">
    <source>
        <dbReference type="ARBA" id="ARBA00010088"/>
    </source>
</evidence>
<dbReference type="InterPro" id="IPR029058">
    <property type="entry name" value="AB_hydrolase_fold"/>
</dbReference>
<dbReference type="STRING" id="101127.A0A1X2G6Y6"/>
<dbReference type="GO" id="GO:0006508">
    <property type="term" value="P:proteolysis"/>
    <property type="evidence" value="ECO:0007669"/>
    <property type="project" value="InterPro"/>
</dbReference>
<comment type="caution">
    <text evidence="4">The sequence shown here is derived from an EMBL/GenBank/DDBJ whole genome shotgun (WGS) entry which is preliminary data.</text>
</comment>
<name>A0A1X2G6Y6_9FUNG</name>
<accession>A0A1X2G6Y6</accession>
<dbReference type="InterPro" id="IPR000073">
    <property type="entry name" value="AB_hydrolase_1"/>
</dbReference>